<evidence type="ECO:0000256" key="5">
    <source>
        <dbReference type="ARBA" id="ARBA00023136"/>
    </source>
</evidence>
<evidence type="ECO:0000256" key="4">
    <source>
        <dbReference type="ARBA" id="ARBA00022989"/>
    </source>
</evidence>
<reference evidence="6 7" key="1">
    <citation type="submission" date="2017-04" db="EMBL/GenBank/DDBJ databases">
        <authorList>
            <person name="Afonso C.L."/>
            <person name="Miller P.J."/>
            <person name="Scott M.A."/>
            <person name="Spackman E."/>
            <person name="Goraichik I."/>
            <person name="Dimitrov K.M."/>
            <person name="Suarez D.L."/>
            <person name="Swayne D.E."/>
        </authorList>
    </citation>
    <scope>NUCLEOTIDE SEQUENCE [LARGE SCALE GENOMIC DNA]</scope>
    <source>
        <strain evidence="6 7">DSM 22418</strain>
    </source>
</reference>
<dbReference type="InterPro" id="IPR037185">
    <property type="entry name" value="EmrE-like"/>
</dbReference>
<dbReference type="Proteomes" id="UP000192980">
    <property type="component" value="Unassembled WGS sequence"/>
</dbReference>
<accession>A0A1X7L5A8</accession>
<comment type="subcellular location">
    <subcellularLocation>
        <location evidence="1">Membrane</location>
        <topology evidence="1">Multi-pass membrane protein</topology>
    </subcellularLocation>
</comment>
<proteinExistence type="inferred from homology"/>
<dbReference type="OrthoDB" id="3180815at2"/>
<gene>
    <name evidence="6" type="ORF">SAMN05660862_3559</name>
</gene>
<keyword evidence="5" id="KW-0472">Membrane</keyword>
<comment type="similarity">
    <text evidence="2">Belongs to the EamA transporter family.</text>
</comment>
<dbReference type="PANTHER" id="PTHR32322:SF2">
    <property type="entry name" value="EAMA DOMAIN-CONTAINING PROTEIN"/>
    <property type="match status" value="1"/>
</dbReference>
<dbReference type="STRING" id="561061.SAMN05660862_3559"/>
<dbReference type="SUPFAM" id="SSF103481">
    <property type="entry name" value="Multidrug resistance efflux transporter EmrE"/>
    <property type="match status" value="2"/>
</dbReference>
<evidence type="ECO:0000313" key="7">
    <source>
        <dbReference type="Proteomes" id="UP000192980"/>
    </source>
</evidence>
<dbReference type="GO" id="GO:0016020">
    <property type="term" value="C:membrane"/>
    <property type="evidence" value="ECO:0007669"/>
    <property type="project" value="UniProtKB-SubCell"/>
</dbReference>
<dbReference type="AlphaFoldDB" id="A0A1X7L5A8"/>
<organism evidence="6 7">
    <name type="scientific">Sphingobacterium psychroaquaticum</name>
    <dbReference type="NCBI Taxonomy" id="561061"/>
    <lineage>
        <taxon>Bacteria</taxon>
        <taxon>Pseudomonadati</taxon>
        <taxon>Bacteroidota</taxon>
        <taxon>Sphingobacteriia</taxon>
        <taxon>Sphingobacteriales</taxon>
        <taxon>Sphingobacteriaceae</taxon>
        <taxon>Sphingobacterium</taxon>
    </lineage>
</organism>
<dbReference type="PANTHER" id="PTHR32322">
    <property type="entry name" value="INNER MEMBRANE TRANSPORTER"/>
    <property type="match status" value="1"/>
</dbReference>
<dbReference type="InterPro" id="IPR050638">
    <property type="entry name" value="AA-Vitamin_Transporters"/>
</dbReference>
<sequence length="302" mass="32587">MEKTKGVIAVFLGAASFGILSTFVKKSYALGFNLGEVTGIQALFGMLFLWLLLGIILIFNKSYFTKYPSKTSKWKVLISGISTGAVSILYYKCVQLVPASLAIVLLMQYIWIGQLIEFLVFKAKPSKRNIWGIIVILASTLLATGLFEHDINGISLLGIGYGLLAATAYAVFIIVNGRVGNDYPPLYKSALMVSGACILVFTLLRPFSVLQIDTLSNLWQYGLLLSIFGTVLPPVLFAYGMPKTGVSLGSILSSVELPVAVCMSFFVLHEAVTPLQFVGVALILAVVVILNLKKDDASTGAP</sequence>
<keyword evidence="7" id="KW-1185">Reference proteome</keyword>
<protein>
    <submittedName>
        <fullName evidence="6">Threonine/homoserine efflux transporter RhtA</fullName>
    </submittedName>
</protein>
<dbReference type="Pfam" id="PF00892">
    <property type="entry name" value="EamA"/>
    <property type="match status" value="2"/>
</dbReference>
<dbReference type="RefSeq" id="WP_085474252.1">
    <property type="nucleotide sequence ID" value="NZ_CP038029.1"/>
</dbReference>
<dbReference type="Gene3D" id="1.10.3730.20">
    <property type="match status" value="1"/>
</dbReference>
<dbReference type="EMBL" id="FXAU01000008">
    <property type="protein sequence ID" value="SMG48573.1"/>
    <property type="molecule type" value="Genomic_DNA"/>
</dbReference>
<name>A0A1X7L5A8_9SPHI</name>
<evidence type="ECO:0000256" key="3">
    <source>
        <dbReference type="ARBA" id="ARBA00022692"/>
    </source>
</evidence>
<keyword evidence="3" id="KW-0812">Transmembrane</keyword>
<evidence type="ECO:0000256" key="1">
    <source>
        <dbReference type="ARBA" id="ARBA00004141"/>
    </source>
</evidence>
<dbReference type="InterPro" id="IPR000620">
    <property type="entry name" value="EamA_dom"/>
</dbReference>
<evidence type="ECO:0000313" key="6">
    <source>
        <dbReference type="EMBL" id="SMG48573.1"/>
    </source>
</evidence>
<keyword evidence="4" id="KW-1133">Transmembrane helix</keyword>
<evidence type="ECO:0000256" key="2">
    <source>
        <dbReference type="ARBA" id="ARBA00007362"/>
    </source>
</evidence>